<reference evidence="1" key="1">
    <citation type="submission" date="2020-10" db="EMBL/GenBank/DDBJ databases">
        <title>Connecting structure to function with the recovery of over 1000 high-quality activated sludge metagenome-assembled genomes encoding full-length rRNA genes using long-read sequencing.</title>
        <authorList>
            <person name="Singleton C.M."/>
            <person name="Petriglieri F."/>
            <person name="Kristensen J.M."/>
            <person name="Kirkegaard R.H."/>
            <person name="Michaelsen T.Y."/>
            <person name="Andersen M.H."/>
            <person name="Karst S.M."/>
            <person name="Dueholm M.S."/>
            <person name="Nielsen P.H."/>
            <person name="Albertsen M."/>
        </authorList>
    </citation>
    <scope>NUCLEOTIDE SEQUENCE</scope>
    <source>
        <strain evidence="1">OdNE_18-Q3-R46-58_BAT3C.305</strain>
    </source>
</reference>
<dbReference type="Proteomes" id="UP000808146">
    <property type="component" value="Unassembled WGS sequence"/>
</dbReference>
<comment type="caution">
    <text evidence="1">The sequence shown here is derived from an EMBL/GenBank/DDBJ whole genome shotgun (WGS) entry which is preliminary data.</text>
</comment>
<dbReference type="AlphaFoldDB" id="A0A9D7QL72"/>
<dbReference type="EMBL" id="JADKBR010000017">
    <property type="protein sequence ID" value="MBK8891122.1"/>
    <property type="molecule type" value="Genomic_DNA"/>
</dbReference>
<gene>
    <name evidence="1" type="ORF">IPN75_12525</name>
</gene>
<organism evidence="1 2">
    <name type="scientific">Candidatus Dechloromonas phosphorivorans</name>
    <dbReference type="NCBI Taxonomy" id="2899244"/>
    <lineage>
        <taxon>Bacteria</taxon>
        <taxon>Pseudomonadati</taxon>
        <taxon>Pseudomonadota</taxon>
        <taxon>Betaproteobacteria</taxon>
        <taxon>Rhodocyclales</taxon>
        <taxon>Azonexaceae</taxon>
        <taxon>Dechloromonas</taxon>
    </lineage>
</organism>
<protein>
    <submittedName>
        <fullName evidence="1">Uncharacterized protein</fullName>
    </submittedName>
</protein>
<proteinExistence type="predicted"/>
<accession>A0A9D7QL72</accession>
<evidence type="ECO:0000313" key="2">
    <source>
        <dbReference type="Proteomes" id="UP000808146"/>
    </source>
</evidence>
<name>A0A9D7QL72_9RHOO</name>
<sequence>MIENIMARQQAVKITSNVIKRMTAEIVDRMGLPEDVGLAVQISSRSSPP</sequence>
<evidence type="ECO:0000313" key="1">
    <source>
        <dbReference type="EMBL" id="MBK8891122.1"/>
    </source>
</evidence>